<dbReference type="OrthoDB" id="435085at2759"/>
<evidence type="ECO:0000313" key="3">
    <source>
        <dbReference type="Proteomes" id="UP000186817"/>
    </source>
</evidence>
<dbReference type="Gene3D" id="3.40.50.300">
    <property type="entry name" value="P-loop containing nucleotide triphosphate hydrolases"/>
    <property type="match status" value="1"/>
</dbReference>
<feature type="non-terminal residue" evidence="2">
    <location>
        <position position="533"/>
    </location>
</feature>
<accession>A0A1Q9BY80</accession>
<comment type="caution">
    <text evidence="2">The sequence shown here is derived from an EMBL/GenBank/DDBJ whole genome shotgun (WGS) entry which is preliminary data.</text>
</comment>
<feature type="compositionally biased region" description="Basic residues" evidence="1">
    <location>
        <begin position="1"/>
        <end position="12"/>
    </location>
</feature>
<gene>
    <name evidence="2" type="ORF">AK812_SmicGene44561</name>
</gene>
<organism evidence="2 3">
    <name type="scientific">Symbiodinium microadriaticum</name>
    <name type="common">Dinoflagellate</name>
    <name type="synonym">Zooxanthella microadriatica</name>
    <dbReference type="NCBI Taxonomy" id="2951"/>
    <lineage>
        <taxon>Eukaryota</taxon>
        <taxon>Sar</taxon>
        <taxon>Alveolata</taxon>
        <taxon>Dinophyceae</taxon>
        <taxon>Suessiales</taxon>
        <taxon>Symbiodiniaceae</taxon>
        <taxon>Symbiodinium</taxon>
    </lineage>
</organism>
<keyword evidence="3" id="KW-1185">Reference proteome</keyword>
<feature type="region of interest" description="Disordered" evidence="1">
    <location>
        <begin position="1"/>
        <end position="40"/>
    </location>
</feature>
<dbReference type="InterPro" id="IPR027417">
    <property type="entry name" value="P-loop_NTPase"/>
</dbReference>
<dbReference type="AlphaFoldDB" id="A0A1Q9BY80"/>
<evidence type="ECO:0000313" key="2">
    <source>
        <dbReference type="EMBL" id="OLP75615.1"/>
    </source>
</evidence>
<dbReference type="EMBL" id="LSRX01002372">
    <property type="protein sequence ID" value="OLP75615.1"/>
    <property type="molecule type" value="Genomic_DNA"/>
</dbReference>
<sequence length="533" mass="59494">MAPTRPSRRRGGGFRQGGVERRDSKSSKGGMKEAAIAESTEIDPSYHGHIRDDASWEALVKELGCCLGRHADDPQNPGKCYCARIYGERDFRAFGYLSVLKAPYTEDRIKKHWEKAAAMNAVPIRQDATDEEKEEATKKAVEQWEKMGRRASWGCAWYKRWFDLACTAVEKKQRLKAVFFPRQASADLSQSPGHVGYGIPSMEDLSDCEVDLWAEGEVGTSQPRLSKQEAVAGTAEVGCGGSQKSELATANLMKKQSPGWDYEEVDVTAFLKDQFPPGAQVDALHETEADSRWRKGIVVKQMEKVTKTESGDESTEFVWQIKSDDDSGDILEPALRQCLADVELRQPTACRLRSGTPALSIGIQIPNVEDRVLSGDFDRSVNEGLASRAPEFKVKFDKSRLFELYEDSLLGLKEMTEHQKVKLKEMEGLDNVHLSAPAGAGKTFVAVQHVLEHLNTHPSARLLYVAPSESLGLHFIRWLSMRLASRKNHREPELVQSRIEHMLSRFQLNTQRDAAASSLGSDGPPLKTFLFDP</sequence>
<dbReference type="Proteomes" id="UP000186817">
    <property type="component" value="Unassembled WGS sequence"/>
</dbReference>
<evidence type="ECO:0000256" key="1">
    <source>
        <dbReference type="SAM" id="MobiDB-lite"/>
    </source>
</evidence>
<proteinExistence type="predicted"/>
<reference evidence="2 3" key="1">
    <citation type="submission" date="2016-02" db="EMBL/GenBank/DDBJ databases">
        <title>Genome analysis of coral dinoflagellate symbionts highlights evolutionary adaptations to a symbiotic lifestyle.</title>
        <authorList>
            <person name="Aranda M."/>
            <person name="Li Y."/>
            <person name="Liew Y.J."/>
            <person name="Baumgarten S."/>
            <person name="Simakov O."/>
            <person name="Wilson M."/>
            <person name="Piel J."/>
            <person name="Ashoor H."/>
            <person name="Bougouffa S."/>
            <person name="Bajic V.B."/>
            <person name="Ryu T."/>
            <person name="Ravasi T."/>
            <person name="Bayer T."/>
            <person name="Micklem G."/>
            <person name="Kim H."/>
            <person name="Bhak J."/>
            <person name="Lajeunesse T.C."/>
            <person name="Voolstra C.R."/>
        </authorList>
    </citation>
    <scope>NUCLEOTIDE SEQUENCE [LARGE SCALE GENOMIC DNA]</scope>
    <source>
        <strain evidence="2 3">CCMP2467</strain>
    </source>
</reference>
<protein>
    <submittedName>
        <fullName evidence="2">Uncharacterized protein</fullName>
    </submittedName>
</protein>
<name>A0A1Q9BY80_SYMMI</name>
<dbReference type="SUPFAM" id="SSF52540">
    <property type="entry name" value="P-loop containing nucleoside triphosphate hydrolases"/>
    <property type="match status" value="1"/>
</dbReference>